<keyword evidence="2" id="KW-1185">Reference proteome</keyword>
<organism evidence="1 2">
    <name type="scientific">Zoogloea oleivorans</name>
    <dbReference type="NCBI Taxonomy" id="1552750"/>
    <lineage>
        <taxon>Bacteria</taxon>
        <taxon>Pseudomonadati</taxon>
        <taxon>Pseudomonadota</taxon>
        <taxon>Betaproteobacteria</taxon>
        <taxon>Rhodocyclales</taxon>
        <taxon>Zoogloeaceae</taxon>
        <taxon>Zoogloea</taxon>
    </lineage>
</organism>
<sequence>MKPPALVITCEHGGNLIPAAYAELFEDLQALLETHRGYDPGALAMAEMLATAFDAPLLSSTVSRLLVDLNRSVGNQSLHGAAVRTLSAATRQDILSRHYLPYRAQAEALVRQAVAEYGAVIHLSSHSFTPELDGQLRRADVGLLYDPRRSGEVDLCARWKASLQACTPGLVVRRNYPYAGKGDGLTRWFRRHLPPDAYVGIELEINQKHVFEGGRPWAALRKVIVESLRQALAPPGRGTPV</sequence>
<proteinExistence type="predicted"/>
<dbReference type="EMBL" id="SDKK01000006">
    <property type="protein sequence ID" value="TYC59976.1"/>
    <property type="molecule type" value="Genomic_DNA"/>
</dbReference>
<dbReference type="Proteomes" id="UP000389128">
    <property type="component" value="Unassembled WGS sequence"/>
</dbReference>
<dbReference type="GO" id="GO:0016787">
    <property type="term" value="F:hydrolase activity"/>
    <property type="evidence" value="ECO:0007669"/>
    <property type="project" value="UniProtKB-KW"/>
</dbReference>
<dbReference type="Gene3D" id="3.40.630.40">
    <property type="entry name" value="Zn-dependent exopeptidases"/>
    <property type="match status" value="1"/>
</dbReference>
<dbReference type="InterPro" id="IPR007709">
    <property type="entry name" value="N-FG_amidohydro"/>
</dbReference>
<dbReference type="SUPFAM" id="SSF53187">
    <property type="entry name" value="Zn-dependent exopeptidases"/>
    <property type="match status" value="1"/>
</dbReference>
<evidence type="ECO:0000313" key="1">
    <source>
        <dbReference type="EMBL" id="TYC59976.1"/>
    </source>
</evidence>
<dbReference type="AlphaFoldDB" id="A0A6C2D1V1"/>
<keyword evidence="1" id="KW-0378">Hydrolase</keyword>
<gene>
    <name evidence="1" type="ORF">ETQ85_08105</name>
</gene>
<dbReference type="RefSeq" id="WP_148578534.1">
    <property type="nucleotide sequence ID" value="NZ_SDKK01000006.1"/>
</dbReference>
<reference evidence="1 2" key="1">
    <citation type="submission" date="2019-01" db="EMBL/GenBank/DDBJ databases">
        <title>Zoogloea oleivorans genome sequencing and assembly.</title>
        <authorList>
            <person name="Tancsics A."/>
            <person name="Farkas M."/>
            <person name="Kriszt B."/>
            <person name="Maroti G."/>
            <person name="Horvath B."/>
        </authorList>
    </citation>
    <scope>NUCLEOTIDE SEQUENCE [LARGE SCALE GENOMIC DNA]</scope>
    <source>
        <strain evidence="1 2">Buc</strain>
    </source>
</reference>
<dbReference type="Pfam" id="PF05013">
    <property type="entry name" value="FGase"/>
    <property type="match status" value="1"/>
</dbReference>
<accession>A0A6C2D1V1</accession>
<dbReference type="OrthoDB" id="9815326at2"/>
<protein>
    <submittedName>
        <fullName evidence="1">N-formylglutamate amidohydrolase</fullName>
    </submittedName>
</protein>
<name>A0A6C2D1V1_9RHOO</name>
<evidence type="ECO:0000313" key="2">
    <source>
        <dbReference type="Proteomes" id="UP000389128"/>
    </source>
</evidence>
<comment type="caution">
    <text evidence="1">The sequence shown here is derived from an EMBL/GenBank/DDBJ whole genome shotgun (WGS) entry which is preliminary data.</text>
</comment>